<dbReference type="Pfam" id="PF00874">
    <property type="entry name" value="PRD"/>
    <property type="match status" value="1"/>
</dbReference>
<dbReference type="SUPFAM" id="SSF63520">
    <property type="entry name" value="PTS-regulatory domain, PRD"/>
    <property type="match status" value="1"/>
</dbReference>
<dbReference type="InterPro" id="IPR036634">
    <property type="entry name" value="PRD_sf"/>
</dbReference>
<protein>
    <submittedName>
        <fullName evidence="2">PRD domain-containing protein</fullName>
    </submittedName>
</protein>
<name>A0A7X8GZL4_9LACT</name>
<evidence type="ECO:0000259" key="1">
    <source>
        <dbReference type="PROSITE" id="PS51372"/>
    </source>
</evidence>
<dbReference type="Proteomes" id="UP000541058">
    <property type="component" value="Unassembled WGS sequence"/>
</dbReference>
<accession>A0A7X8GZL4</accession>
<dbReference type="InterPro" id="IPR011608">
    <property type="entry name" value="PRD"/>
</dbReference>
<dbReference type="RefSeq" id="WP_276646275.1">
    <property type="nucleotide sequence ID" value="NZ_JAAYSM010000054.1"/>
</dbReference>
<dbReference type="GO" id="GO:0006355">
    <property type="term" value="P:regulation of DNA-templated transcription"/>
    <property type="evidence" value="ECO:0007669"/>
    <property type="project" value="InterPro"/>
</dbReference>
<organism evidence="2 3">
    <name type="scientific">Globicatella sulfidifaciens</name>
    <dbReference type="NCBI Taxonomy" id="136093"/>
    <lineage>
        <taxon>Bacteria</taxon>
        <taxon>Bacillati</taxon>
        <taxon>Bacillota</taxon>
        <taxon>Bacilli</taxon>
        <taxon>Lactobacillales</taxon>
        <taxon>Aerococcaceae</taxon>
        <taxon>Globicatella</taxon>
    </lineage>
</organism>
<feature type="domain" description="PRD" evidence="1">
    <location>
        <begin position="670"/>
        <end position="766"/>
    </location>
</feature>
<reference evidence="2 3" key="1">
    <citation type="journal article" date="2020" name="Biotechnol. Biofuels">
        <title>New insights from the biogas microbiome by comprehensive genome-resolved metagenomics of nearly 1600 species originating from multiple anaerobic digesters.</title>
        <authorList>
            <person name="Campanaro S."/>
            <person name="Treu L."/>
            <person name="Rodriguez-R L.M."/>
            <person name="Kovalovszki A."/>
            <person name="Ziels R.M."/>
            <person name="Maus I."/>
            <person name="Zhu X."/>
            <person name="Kougias P.G."/>
            <person name="Basile A."/>
            <person name="Luo G."/>
            <person name="Schluter A."/>
            <person name="Konstantinidis K.T."/>
            <person name="Angelidaki I."/>
        </authorList>
    </citation>
    <scope>NUCLEOTIDE SEQUENCE [LARGE SCALE GENOMIC DNA]</scope>
    <source>
        <strain evidence="2">AS23ysBPME_34</strain>
    </source>
</reference>
<comment type="caution">
    <text evidence="2">The sequence shown here is derived from an EMBL/GenBank/DDBJ whole genome shotgun (WGS) entry which is preliminary data.</text>
</comment>
<proteinExistence type="predicted"/>
<dbReference type="Gene3D" id="1.10.1790.10">
    <property type="entry name" value="PRD domain"/>
    <property type="match status" value="1"/>
</dbReference>
<gene>
    <name evidence="2" type="ORF">GX355_01825</name>
</gene>
<evidence type="ECO:0000313" key="3">
    <source>
        <dbReference type="Proteomes" id="UP000541058"/>
    </source>
</evidence>
<sequence length="766" mass="90220">MLRKEEVFNQVRLDTEKKLQKQDFTNIGIDAFSLSLDLGYQRSNLSKDLNELWREGDLIKVSGRPTRFICRKTIEKQFPDIYYPSLISNTTDLNRLIHDKKDSQKSIPQDNTPPFVSYMEEIKNVLLSFTNGSAVSLHSSLGIYRSIFFDELINRINHGNNSFELLYIKYYSFEDFKSFANLFESAIKNENKIIILENVEKYSDSIILYLYDYLSFHSPITHPKQNNKIILYYNSNENVENKNINKFDLLTYTVKINSFYHQSIFEKSRYLNIIFKYYSKNINKNISIHRDIFNSLVSTNVKLDFVEIDSLLYKALIYTNQINDLPNLLLNFSDLEDFLNNQLDNISLENEMKKVVNFSESYAFYTIKGESTLDPFLNTDNYTVEESIYDELSFASFSISSINDDIPNIINYFISNEDFNKKTYNDSITQNMSEISYFFKSIEAVNSLKNITSASFVFYSYCLHLNDYYKDESIETINYEVPDNYERLWETNILIPEAKTKYSINLLENVVVEINNFFIKKEVFLLLVVENDEDEKLYNTIINSYNFEEYYVYNSNKIKSLELINNVIKVINQYTDFYNFLIITDQYNIFKSSTNLKRKTLKNIEILYPLSIPLIDKSLSVLKKGSILDDFKKINQERIEDGSNTIETQNKNEFLQKLDEKILKKDLIFLDSDKSNPLLMGVLEKICYQLNLVPDNSLITKFITHSSFMIERLIKNESMKFDNLNTYYSENIDTMNYIKQEFLIIERTFGINISPSELAFINEIFK</sequence>
<dbReference type="AlphaFoldDB" id="A0A7X8GZL4"/>
<dbReference type="PROSITE" id="PS51372">
    <property type="entry name" value="PRD_2"/>
    <property type="match status" value="1"/>
</dbReference>
<dbReference type="EMBL" id="JAAYSM010000054">
    <property type="protein sequence ID" value="NLJ17576.1"/>
    <property type="molecule type" value="Genomic_DNA"/>
</dbReference>
<evidence type="ECO:0000313" key="2">
    <source>
        <dbReference type="EMBL" id="NLJ17576.1"/>
    </source>
</evidence>